<evidence type="ECO:0000256" key="1">
    <source>
        <dbReference type="ARBA" id="ARBA00022679"/>
    </source>
</evidence>
<evidence type="ECO:0000259" key="4">
    <source>
        <dbReference type="PROSITE" id="PS51186"/>
    </source>
</evidence>
<dbReference type="Pfam" id="PF13302">
    <property type="entry name" value="Acetyltransf_3"/>
    <property type="match status" value="1"/>
</dbReference>
<dbReference type="InterPro" id="IPR000182">
    <property type="entry name" value="GNAT_dom"/>
</dbReference>
<dbReference type="SUPFAM" id="SSF55729">
    <property type="entry name" value="Acyl-CoA N-acyltransferases (Nat)"/>
    <property type="match status" value="1"/>
</dbReference>
<dbReference type="Proteomes" id="UP000662939">
    <property type="component" value="Chromosome"/>
</dbReference>
<reference evidence="5" key="1">
    <citation type="submission" date="2021-02" db="EMBL/GenBank/DDBJ databases">
        <title>Natronoglycomyces albus gen. nov., sp. nov, a haloalkaliphilic actinobacterium from a soda solonchak soil.</title>
        <authorList>
            <person name="Sorokin D.Y."/>
            <person name="Khijniak T.V."/>
            <person name="Zakharycheva A.P."/>
            <person name="Boueva O.V."/>
            <person name="Ariskina E.V."/>
            <person name="Hahnke R.L."/>
            <person name="Bunk B."/>
            <person name="Sproer C."/>
            <person name="Schumann P."/>
            <person name="Evtushenko L.I."/>
            <person name="Kublanov I.V."/>
        </authorList>
    </citation>
    <scope>NUCLEOTIDE SEQUENCE</scope>
    <source>
        <strain evidence="5">DSM 106290</strain>
    </source>
</reference>
<dbReference type="GO" id="GO:0005737">
    <property type="term" value="C:cytoplasm"/>
    <property type="evidence" value="ECO:0007669"/>
    <property type="project" value="TreeGrafter"/>
</dbReference>
<comment type="similarity">
    <text evidence="3">Belongs to the acetyltransferase family. RimJ subfamily.</text>
</comment>
<keyword evidence="2" id="KW-0012">Acyltransferase</keyword>
<evidence type="ECO:0000256" key="3">
    <source>
        <dbReference type="ARBA" id="ARBA00038502"/>
    </source>
</evidence>
<keyword evidence="6" id="KW-1185">Reference proteome</keyword>
<keyword evidence="1" id="KW-0808">Transferase</keyword>
<dbReference type="Gene3D" id="3.40.630.30">
    <property type="match status" value="1"/>
</dbReference>
<gene>
    <name evidence="5" type="ORF">JQS30_13025</name>
</gene>
<proteinExistence type="inferred from homology"/>
<dbReference type="AlphaFoldDB" id="A0A895XQ62"/>
<organism evidence="5 6">
    <name type="scientific">Natronoglycomyces albus</name>
    <dbReference type="NCBI Taxonomy" id="2811108"/>
    <lineage>
        <taxon>Bacteria</taxon>
        <taxon>Bacillati</taxon>
        <taxon>Actinomycetota</taxon>
        <taxon>Actinomycetes</taxon>
        <taxon>Glycomycetales</taxon>
        <taxon>Glycomycetaceae</taxon>
        <taxon>Natronoglycomyces</taxon>
    </lineage>
</organism>
<dbReference type="GO" id="GO:0008999">
    <property type="term" value="F:protein-N-terminal-alanine acetyltransferase activity"/>
    <property type="evidence" value="ECO:0007669"/>
    <property type="project" value="TreeGrafter"/>
</dbReference>
<evidence type="ECO:0000256" key="2">
    <source>
        <dbReference type="ARBA" id="ARBA00023315"/>
    </source>
</evidence>
<dbReference type="RefSeq" id="WP_213170682.1">
    <property type="nucleotide sequence ID" value="NZ_CP070496.1"/>
</dbReference>
<dbReference type="KEGG" id="nav:JQS30_13025"/>
<protein>
    <submittedName>
        <fullName evidence="5">GNAT family N-acetyltransferase</fullName>
    </submittedName>
</protein>
<accession>A0A895XQ62</accession>
<dbReference type="PANTHER" id="PTHR43792">
    <property type="entry name" value="GNAT FAMILY, PUTATIVE (AFU_ORTHOLOGUE AFUA_3G00765)-RELATED-RELATED"/>
    <property type="match status" value="1"/>
</dbReference>
<dbReference type="PROSITE" id="PS51186">
    <property type="entry name" value="GNAT"/>
    <property type="match status" value="1"/>
</dbReference>
<feature type="domain" description="N-acetyltransferase" evidence="4">
    <location>
        <begin position="17"/>
        <end position="188"/>
    </location>
</feature>
<evidence type="ECO:0000313" key="5">
    <source>
        <dbReference type="EMBL" id="QSB04686.1"/>
    </source>
</evidence>
<dbReference type="InterPro" id="IPR051531">
    <property type="entry name" value="N-acetyltransferase"/>
</dbReference>
<name>A0A895XQ62_9ACTN</name>
<sequence length="206" mass="23654">MSLKNPGWPAELHRREISLRPYRRSDASRWSRLRRANEVWLSPWEPSPGGDWYKGHSVAAYKNMLKVFRKGAKAGTTWPFAICVHDELVGGLTVGNIVRRAFCNAYVGYWIDQEHAGRGITTTAMALVIDHALTTGRLHRLEVNVRPENEPSNRVVQKLGLRKEGLHPKYLYIDGAWRDHYGYAITVEDLNGERMIDRLERNFTVS</sequence>
<evidence type="ECO:0000313" key="6">
    <source>
        <dbReference type="Proteomes" id="UP000662939"/>
    </source>
</evidence>
<dbReference type="InterPro" id="IPR016181">
    <property type="entry name" value="Acyl_CoA_acyltransferase"/>
</dbReference>
<dbReference type="EMBL" id="CP070496">
    <property type="protein sequence ID" value="QSB04686.1"/>
    <property type="molecule type" value="Genomic_DNA"/>
</dbReference>
<dbReference type="PANTHER" id="PTHR43792:SF8">
    <property type="entry name" value="[RIBOSOMAL PROTEIN US5]-ALANINE N-ACETYLTRANSFERASE"/>
    <property type="match status" value="1"/>
</dbReference>